<feature type="transmembrane region" description="Helical" evidence="7">
    <location>
        <begin position="392"/>
        <end position="413"/>
    </location>
</feature>
<dbReference type="PANTHER" id="PTHR10283">
    <property type="entry name" value="SOLUTE CARRIER FAMILY 13 MEMBER"/>
    <property type="match status" value="1"/>
</dbReference>
<keyword evidence="5 7" id="KW-1133">Transmembrane helix</keyword>
<reference evidence="8" key="1">
    <citation type="journal article" date="2023" name="PLoS Negl. Trop. Dis.">
        <title>A genome sequence for Biomphalaria pfeifferi, the major vector snail for the human-infecting parasite Schistosoma mansoni.</title>
        <authorList>
            <person name="Bu L."/>
            <person name="Lu L."/>
            <person name="Laidemitt M.R."/>
            <person name="Zhang S.M."/>
            <person name="Mutuku M."/>
            <person name="Mkoji G."/>
            <person name="Steinauer M."/>
            <person name="Loker E.S."/>
        </authorList>
    </citation>
    <scope>NUCLEOTIDE SEQUENCE</scope>
    <source>
        <strain evidence="8">KasaAsao</strain>
    </source>
</reference>
<comment type="similarity">
    <text evidence="2">Belongs to the SLC13A/DASS transporter (TC 2.A.47) family. NADC subfamily.</text>
</comment>
<accession>A0AAD8BN82</accession>
<feature type="transmembrane region" description="Helical" evidence="7">
    <location>
        <begin position="520"/>
        <end position="550"/>
    </location>
</feature>
<dbReference type="Pfam" id="PF00939">
    <property type="entry name" value="Na_sulph_symp"/>
    <property type="match status" value="1"/>
</dbReference>
<comment type="subcellular location">
    <subcellularLocation>
        <location evidence="1">Membrane</location>
        <topology evidence="1">Multi-pass membrane protein</topology>
    </subcellularLocation>
</comment>
<keyword evidence="3" id="KW-0813">Transport</keyword>
<sequence length="648" mass="71331">MQQHYDLLPLELVSYRNTAEDYEKDKKCLLTLGGESKRFMQDTNVQMTNTSSDDNNIYIVNRSSNSDNIKSMPIIDSSPVLEKLSLGKHLLSMWYLAVIILTPIVFLPVFLLVSEQYQRQARCGYTIAVMAIYWTTEALPIAVTSLAPVVLLPALGVLTAKEVSSVYFNDTTMLFVGGMVAAAAVETWNVHKRIALLVLKLVGAEPKCLLLGICLVTWFLSMWISNTATTAMMIAIVQALLAQFKDMKAGDKTQHVKLNGSSVRAQDKTDQEADAEFVRLSKALTLSVAYSANIGGVASLTGTGPNLVLLAASQKVFEEVGLTSPITFSTWFIYGLPLSLLLMLTMYQWMVVFFLRCKGGCLCCCCSPETKRDQIEKVNAMIRDEYKKLGPVTYAQGSILIAFFLLVVAWVTRDLGGIGGWAALFPKGYLSDSTPSILFGVLMFVLPSSIPKALTNRLDKHATYSRVTPLLTWRQLQDKMPWSLYFLLGGGYAIAHAATVSGLSKWIGDQLMVFRSLDQWLFLLIIGYIVTFATEVTSNTAIATLMMPILAQMSVSLQINPLFFMYPAAIATSFAFMLPVATPPNAIVFSSGTLKVIDMVTSGLFLNIVCVPILILATATWGNAFFHFDKFPREFLQNSTLAGVVKSA</sequence>
<dbReference type="InterPro" id="IPR031312">
    <property type="entry name" value="Na/sul_symport_CS"/>
</dbReference>
<keyword evidence="9" id="KW-1185">Reference proteome</keyword>
<feature type="transmembrane region" description="Helical" evidence="7">
    <location>
        <begin position="602"/>
        <end position="626"/>
    </location>
</feature>
<keyword evidence="4 7" id="KW-0812">Transmembrane</keyword>
<name>A0AAD8BN82_BIOPF</name>
<feature type="transmembrane region" description="Helical" evidence="7">
    <location>
        <begin position="484"/>
        <end position="508"/>
    </location>
</feature>
<evidence type="ECO:0000256" key="7">
    <source>
        <dbReference type="SAM" id="Phobius"/>
    </source>
</evidence>
<dbReference type="GO" id="GO:0015141">
    <property type="term" value="F:succinate transmembrane transporter activity"/>
    <property type="evidence" value="ECO:0007669"/>
    <property type="project" value="UniProtKB-ARBA"/>
</dbReference>
<feature type="transmembrane region" description="Helical" evidence="7">
    <location>
        <begin position="93"/>
        <end position="113"/>
    </location>
</feature>
<dbReference type="Proteomes" id="UP001233172">
    <property type="component" value="Unassembled WGS sequence"/>
</dbReference>
<reference evidence="8" key="2">
    <citation type="submission" date="2023-04" db="EMBL/GenBank/DDBJ databases">
        <authorList>
            <person name="Bu L."/>
            <person name="Lu L."/>
            <person name="Laidemitt M.R."/>
            <person name="Zhang S.M."/>
            <person name="Mutuku M."/>
            <person name="Mkoji G."/>
            <person name="Steinauer M."/>
            <person name="Loker E.S."/>
        </authorList>
    </citation>
    <scope>NUCLEOTIDE SEQUENCE</scope>
    <source>
        <strain evidence="8">KasaAsao</strain>
        <tissue evidence="8">Whole Snail</tissue>
    </source>
</reference>
<dbReference type="PROSITE" id="PS01271">
    <property type="entry name" value="NA_SULFATE"/>
    <property type="match status" value="1"/>
</dbReference>
<comment type="caution">
    <text evidence="8">The sequence shown here is derived from an EMBL/GenBank/DDBJ whole genome shotgun (WGS) entry which is preliminary data.</text>
</comment>
<dbReference type="InterPro" id="IPR001898">
    <property type="entry name" value="SLC13A/DASS"/>
</dbReference>
<feature type="transmembrane region" description="Helical" evidence="7">
    <location>
        <begin position="125"/>
        <end position="151"/>
    </location>
</feature>
<feature type="transmembrane region" description="Helical" evidence="7">
    <location>
        <begin position="562"/>
        <end position="582"/>
    </location>
</feature>
<evidence type="ECO:0000256" key="5">
    <source>
        <dbReference type="ARBA" id="ARBA00022989"/>
    </source>
</evidence>
<evidence type="ECO:0000256" key="6">
    <source>
        <dbReference type="ARBA" id="ARBA00023136"/>
    </source>
</evidence>
<organism evidence="8 9">
    <name type="scientific">Biomphalaria pfeifferi</name>
    <name type="common">Bloodfluke planorb</name>
    <name type="synonym">Freshwater snail</name>
    <dbReference type="NCBI Taxonomy" id="112525"/>
    <lineage>
        <taxon>Eukaryota</taxon>
        <taxon>Metazoa</taxon>
        <taxon>Spiralia</taxon>
        <taxon>Lophotrochozoa</taxon>
        <taxon>Mollusca</taxon>
        <taxon>Gastropoda</taxon>
        <taxon>Heterobranchia</taxon>
        <taxon>Euthyneura</taxon>
        <taxon>Panpulmonata</taxon>
        <taxon>Hygrophila</taxon>
        <taxon>Lymnaeoidea</taxon>
        <taxon>Planorbidae</taxon>
        <taxon>Biomphalaria</taxon>
    </lineage>
</organism>
<dbReference type="AlphaFoldDB" id="A0AAD8BN82"/>
<evidence type="ECO:0000313" key="9">
    <source>
        <dbReference type="Proteomes" id="UP001233172"/>
    </source>
</evidence>
<feature type="transmembrane region" description="Helical" evidence="7">
    <location>
        <begin position="208"/>
        <end position="241"/>
    </location>
</feature>
<gene>
    <name evidence="8" type="ORF">Bpfe_013265</name>
</gene>
<evidence type="ECO:0000256" key="1">
    <source>
        <dbReference type="ARBA" id="ARBA00004141"/>
    </source>
</evidence>
<evidence type="ECO:0000256" key="2">
    <source>
        <dbReference type="ARBA" id="ARBA00006772"/>
    </source>
</evidence>
<dbReference type="CDD" id="cd01115">
    <property type="entry name" value="SLC13_permease"/>
    <property type="match status" value="1"/>
</dbReference>
<feature type="transmembrane region" description="Helical" evidence="7">
    <location>
        <begin position="171"/>
        <end position="188"/>
    </location>
</feature>
<feature type="transmembrane region" description="Helical" evidence="7">
    <location>
        <begin position="331"/>
        <end position="355"/>
    </location>
</feature>
<protein>
    <submittedName>
        <fullName evidence="8">Solute carrier family 13 member 2</fullName>
    </submittedName>
</protein>
<feature type="transmembrane region" description="Helical" evidence="7">
    <location>
        <begin position="433"/>
        <end position="450"/>
    </location>
</feature>
<dbReference type="PANTHER" id="PTHR10283:SF82">
    <property type="entry name" value="SOLUTE CARRIER FAMILY 13 MEMBER 2"/>
    <property type="match status" value="1"/>
</dbReference>
<evidence type="ECO:0000256" key="4">
    <source>
        <dbReference type="ARBA" id="ARBA00022692"/>
    </source>
</evidence>
<proteinExistence type="inferred from homology"/>
<dbReference type="EMBL" id="JASAOG010000056">
    <property type="protein sequence ID" value="KAK0057172.1"/>
    <property type="molecule type" value="Genomic_DNA"/>
</dbReference>
<evidence type="ECO:0000256" key="3">
    <source>
        <dbReference type="ARBA" id="ARBA00022448"/>
    </source>
</evidence>
<dbReference type="GO" id="GO:0005886">
    <property type="term" value="C:plasma membrane"/>
    <property type="evidence" value="ECO:0007669"/>
    <property type="project" value="TreeGrafter"/>
</dbReference>
<evidence type="ECO:0000313" key="8">
    <source>
        <dbReference type="EMBL" id="KAK0057172.1"/>
    </source>
</evidence>
<keyword evidence="6 7" id="KW-0472">Membrane</keyword>